<keyword evidence="1" id="KW-0732">Signal</keyword>
<dbReference type="InterPro" id="IPR013424">
    <property type="entry name" value="Ice-binding_C"/>
</dbReference>
<dbReference type="Proteomes" id="UP000557872">
    <property type="component" value="Unassembled WGS sequence"/>
</dbReference>
<feature type="signal peptide" evidence="1">
    <location>
        <begin position="1"/>
        <end position="24"/>
    </location>
</feature>
<evidence type="ECO:0000256" key="1">
    <source>
        <dbReference type="SAM" id="SignalP"/>
    </source>
</evidence>
<proteinExistence type="predicted"/>
<sequence length="252" mass="26365">MNSISKLAVFGSLLGLSLANPVNAAITLVSESFDYPDGNLAGNNTGTGFSDAWGSGNFTVLNGAAYSNPNSSTQNSTQNRSLNGFSETTFTLSLDYTVVANVEGSYDFHVVLLDDSGQTLFSLGNRNNQGSTGEFYVARLGTNSAGNAQSAYKLGGSETFSDTMTVDFSISGTSVTANLSSVAFPSMNTVLNRSDFAAAIDFTSGGTLRIEKSGLDGMQITTDNILITAVPEPSSSILMAMAGCTLLVRRRR</sequence>
<dbReference type="EMBL" id="JACBAZ010000001">
    <property type="protein sequence ID" value="NWK54380.1"/>
    <property type="molecule type" value="Genomic_DNA"/>
</dbReference>
<organism evidence="2 3">
    <name type="scientific">Oceaniferula marina</name>
    <dbReference type="NCBI Taxonomy" id="2748318"/>
    <lineage>
        <taxon>Bacteria</taxon>
        <taxon>Pseudomonadati</taxon>
        <taxon>Verrucomicrobiota</taxon>
        <taxon>Verrucomicrobiia</taxon>
        <taxon>Verrucomicrobiales</taxon>
        <taxon>Verrucomicrobiaceae</taxon>
        <taxon>Oceaniferula</taxon>
    </lineage>
</organism>
<accession>A0A851GID3</accession>
<evidence type="ECO:0000313" key="3">
    <source>
        <dbReference type="Proteomes" id="UP000557872"/>
    </source>
</evidence>
<reference evidence="2 3" key="1">
    <citation type="submission" date="2020-07" db="EMBL/GenBank/DDBJ databases">
        <title>Roseicoccus Jingziensis gen. nov., sp. nov., isolated from coastal seawater.</title>
        <authorList>
            <person name="Feng X."/>
        </authorList>
    </citation>
    <scope>NUCLEOTIDE SEQUENCE [LARGE SCALE GENOMIC DNA]</scope>
    <source>
        <strain evidence="2 3">N1E253</strain>
    </source>
</reference>
<evidence type="ECO:0000313" key="2">
    <source>
        <dbReference type="EMBL" id="NWK54380.1"/>
    </source>
</evidence>
<gene>
    <name evidence="2" type="ORF">HW115_02065</name>
</gene>
<feature type="chain" id="PRO_5032471683" evidence="1">
    <location>
        <begin position="25"/>
        <end position="252"/>
    </location>
</feature>
<dbReference type="RefSeq" id="WP_178930915.1">
    <property type="nucleotide sequence ID" value="NZ_JACBAZ010000001.1"/>
</dbReference>
<keyword evidence="3" id="KW-1185">Reference proteome</keyword>
<dbReference type="AlphaFoldDB" id="A0A851GID3"/>
<protein>
    <submittedName>
        <fullName evidence="2">PEP-CTERM sorting domain-containing protein</fullName>
    </submittedName>
</protein>
<name>A0A851GID3_9BACT</name>
<dbReference type="NCBIfam" id="TIGR02595">
    <property type="entry name" value="PEP_CTERM"/>
    <property type="match status" value="1"/>
</dbReference>
<comment type="caution">
    <text evidence="2">The sequence shown here is derived from an EMBL/GenBank/DDBJ whole genome shotgun (WGS) entry which is preliminary data.</text>
</comment>